<dbReference type="Proteomes" id="UP001596392">
    <property type="component" value="Unassembled WGS sequence"/>
</dbReference>
<organism evidence="2 3">
    <name type="scientific">Catellatospora aurea</name>
    <dbReference type="NCBI Taxonomy" id="1337874"/>
    <lineage>
        <taxon>Bacteria</taxon>
        <taxon>Bacillati</taxon>
        <taxon>Actinomycetota</taxon>
        <taxon>Actinomycetes</taxon>
        <taxon>Micromonosporales</taxon>
        <taxon>Micromonosporaceae</taxon>
        <taxon>Catellatospora</taxon>
    </lineage>
</organism>
<gene>
    <name evidence="2" type="ORF">ACFQO7_12715</name>
</gene>
<dbReference type="InterPro" id="IPR001387">
    <property type="entry name" value="Cro/C1-type_HTH"/>
</dbReference>
<evidence type="ECO:0000259" key="1">
    <source>
        <dbReference type="PROSITE" id="PS50943"/>
    </source>
</evidence>
<sequence length="426" mass="45540">MVSGARDETFPSLLRRSRLRAGLTIARLAEQINFSRSHLNNLELGHRGCPAELVPILDRELAAEGDLVRAWEADEEMKRREFLLAGATVVVPIAPSRPTGAGAEHDPLAGELRRSLLARRSVGAARAVDAAQLVRDIRAAHTLYHRAEYAAAFRMLPGVVAEAETLVVEAEGSGHAHRLLALAYLAASKLAAKVGDRELDRVVADRALSSARIAGDRALCAVTQLQIASALLNLPGRRDEAEAAADSAGEELAHANTPEDAAAISARGTVLLFKATVAGRGGRAAESARWLHKAADVARTFGRDGNELWTAFGPTNVALHRVAIFNALGRPEEAIAAAARINTSRLPASLLGRRAQVHLDLATAFTPSGQQDAAAVLHLLEAERLAPQALHVNHRPRGLLAELMRRERRTVTPGLRALAERSGVRA</sequence>
<dbReference type="InterPro" id="IPR010982">
    <property type="entry name" value="Lambda_DNA-bd_dom_sf"/>
</dbReference>
<proteinExistence type="predicted"/>
<dbReference type="PROSITE" id="PS50943">
    <property type="entry name" value="HTH_CROC1"/>
    <property type="match status" value="1"/>
</dbReference>
<comment type="caution">
    <text evidence="2">The sequence shown here is derived from an EMBL/GenBank/DDBJ whole genome shotgun (WGS) entry which is preliminary data.</text>
</comment>
<evidence type="ECO:0000313" key="3">
    <source>
        <dbReference type="Proteomes" id="UP001596392"/>
    </source>
</evidence>
<dbReference type="SUPFAM" id="SSF47413">
    <property type="entry name" value="lambda repressor-like DNA-binding domains"/>
    <property type="match status" value="1"/>
</dbReference>
<dbReference type="Gene3D" id="1.10.260.40">
    <property type="entry name" value="lambda repressor-like DNA-binding domains"/>
    <property type="match status" value="1"/>
</dbReference>
<dbReference type="EMBL" id="JBHTAC010000010">
    <property type="protein sequence ID" value="MFC7243341.1"/>
    <property type="molecule type" value="Genomic_DNA"/>
</dbReference>
<feature type="domain" description="HTH cro/C1-type" evidence="1">
    <location>
        <begin position="14"/>
        <end position="47"/>
    </location>
</feature>
<dbReference type="SMART" id="SM00530">
    <property type="entry name" value="HTH_XRE"/>
    <property type="match status" value="1"/>
</dbReference>
<reference evidence="3" key="1">
    <citation type="journal article" date="2019" name="Int. J. Syst. Evol. Microbiol.">
        <title>The Global Catalogue of Microorganisms (GCM) 10K type strain sequencing project: providing services to taxonomists for standard genome sequencing and annotation.</title>
        <authorList>
            <consortium name="The Broad Institute Genomics Platform"/>
            <consortium name="The Broad Institute Genome Sequencing Center for Infectious Disease"/>
            <person name="Wu L."/>
            <person name="Ma J."/>
        </authorList>
    </citation>
    <scope>NUCLEOTIDE SEQUENCE [LARGE SCALE GENOMIC DNA]</scope>
    <source>
        <strain evidence="3">CGMCC 1.9106</strain>
    </source>
</reference>
<dbReference type="RefSeq" id="WP_376806549.1">
    <property type="nucleotide sequence ID" value="NZ_JBHTAC010000010.1"/>
</dbReference>
<evidence type="ECO:0000313" key="2">
    <source>
        <dbReference type="EMBL" id="MFC7243341.1"/>
    </source>
</evidence>
<dbReference type="CDD" id="cd00093">
    <property type="entry name" value="HTH_XRE"/>
    <property type="match status" value="1"/>
</dbReference>
<keyword evidence="3" id="KW-1185">Reference proteome</keyword>
<accession>A0ABW2GUR4</accession>
<dbReference type="Pfam" id="PF13560">
    <property type="entry name" value="HTH_31"/>
    <property type="match status" value="1"/>
</dbReference>
<name>A0ABW2GUR4_9ACTN</name>
<protein>
    <submittedName>
        <fullName evidence="2">Helix-turn-helix domain-containing protein</fullName>
    </submittedName>
</protein>